<dbReference type="PANTHER" id="PTHR19376:SF32">
    <property type="entry name" value="DNA-DIRECTED RNA POLYMERASE III SUBUNIT RPC1"/>
    <property type="match status" value="1"/>
</dbReference>
<keyword evidence="7" id="KW-0804">Transcription</keyword>
<evidence type="ECO:0000256" key="7">
    <source>
        <dbReference type="ARBA" id="ARBA00023163"/>
    </source>
</evidence>
<dbReference type="CDD" id="cd06528">
    <property type="entry name" value="RNAP_A"/>
    <property type="match status" value="1"/>
</dbReference>
<dbReference type="GO" id="GO:0000428">
    <property type="term" value="C:DNA-directed RNA polymerase complex"/>
    <property type="evidence" value="ECO:0007669"/>
    <property type="project" value="UniProtKB-KW"/>
</dbReference>
<name>A0A381R7G0_9ZZZZ</name>
<organism evidence="10">
    <name type="scientific">marine metagenome</name>
    <dbReference type="NCBI Taxonomy" id="408172"/>
    <lineage>
        <taxon>unclassified sequences</taxon>
        <taxon>metagenomes</taxon>
        <taxon>ecological metagenomes</taxon>
    </lineage>
</organism>
<keyword evidence="2" id="KW-0240">DNA-directed RNA polymerase</keyword>
<sequence length="743" mass="82632">MSLALAEKAVDAGYQLGLLKKASLDDLRKQFHFREILELVESVGNRQIDREAVIAGAQEEEAAGEGVVSAEAALRRVEKKLGVIWSLPEGYTIDEIREHMGRHGETLVGVAFPVNARQFRPPFSGYIYLKEAHGIRFLSVISEVVSFDRPGIPEEQKALLPLHVQEPYVTFLRVTRLVELPRTLRLDEFQKMDGKPVRSARNYTQIEDTFDLERDRLRFEQERIASRNLYTELGFSGKTAAGLFGAGLHLASQAAAATDIELKAAEVPQTRLAEFRRAAEAAAAQELVQPLPIDKTKLVETQTTNLETKRKLNPFRARALKLARRLPEHYCKEIVMKTERDRLKQKAVGELVAYYEELVATETKLQKVLEKQGATLPHGIVRQLAELSVGRKFSAKQFSEIVQRAVGQYALSKVDATEAVGIIAAQSIGEPGTQMTMRTFHYAGVAEMNVTLGLPRLIEIVDARREPKTPIMEVFLEPQHATDRKAVLELASRIESRSAGSLANIRTDMTNLRLIIEPDMTELKKRGITITEFGARVRKSARLRCDIVIEGDSIIMTEPEPSFKKLYVLEEKVRRAKVDGITSIARAIVRKEKDEYIIFTEGSNLKEILEMEQVDLARTSTNSLHEIRAVLGIEATRTAIAYELNETLEEQGLVVDMRHNLLVADVMTNNGNIRAIGRHGISGAKTSVLARAAFEITSTHLLLAALTGEEDVLTGVAENIIVGQPVHLGTGAVSVIYNPSSET</sequence>
<evidence type="ECO:0000256" key="6">
    <source>
        <dbReference type="ARBA" id="ARBA00023125"/>
    </source>
</evidence>
<keyword evidence="4" id="KW-0808">Transferase</keyword>
<dbReference type="SUPFAM" id="SSF64484">
    <property type="entry name" value="beta and beta-prime subunits of DNA dependent RNA-polymerase"/>
    <property type="match status" value="1"/>
</dbReference>
<evidence type="ECO:0000256" key="3">
    <source>
        <dbReference type="ARBA" id="ARBA00022490"/>
    </source>
</evidence>
<evidence type="ECO:0000256" key="5">
    <source>
        <dbReference type="ARBA" id="ARBA00022695"/>
    </source>
</evidence>
<dbReference type="GO" id="GO:0006351">
    <property type="term" value="P:DNA-templated transcription"/>
    <property type="evidence" value="ECO:0007669"/>
    <property type="project" value="InterPro"/>
</dbReference>
<evidence type="ECO:0000256" key="1">
    <source>
        <dbReference type="ARBA" id="ARBA00012418"/>
    </source>
</evidence>
<reference evidence="10" key="1">
    <citation type="submission" date="2018-05" db="EMBL/GenBank/DDBJ databases">
        <authorList>
            <person name="Lanie J.A."/>
            <person name="Ng W.-L."/>
            <person name="Kazmierczak K.M."/>
            <person name="Andrzejewski T.M."/>
            <person name="Davidsen T.M."/>
            <person name="Wayne K.J."/>
            <person name="Tettelin H."/>
            <person name="Glass J.I."/>
            <person name="Rusch D."/>
            <person name="Podicherti R."/>
            <person name="Tsui H.-C.T."/>
            <person name="Winkler M.E."/>
        </authorList>
    </citation>
    <scope>NUCLEOTIDE SEQUENCE</scope>
</reference>
<dbReference type="GO" id="GO:0003677">
    <property type="term" value="F:DNA binding"/>
    <property type="evidence" value="ECO:0007669"/>
    <property type="project" value="UniProtKB-KW"/>
</dbReference>
<proteinExistence type="inferred from homology"/>
<dbReference type="PANTHER" id="PTHR19376">
    <property type="entry name" value="DNA-DIRECTED RNA POLYMERASE"/>
    <property type="match status" value="1"/>
</dbReference>
<keyword evidence="5" id="KW-0548">Nucleotidyltransferase</keyword>
<dbReference type="GO" id="GO:0003899">
    <property type="term" value="F:DNA-directed RNA polymerase activity"/>
    <property type="evidence" value="ECO:0007669"/>
    <property type="project" value="UniProtKB-EC"/>
</dbReference>
<dbReference type="Gene3D" id="1.10.150.390">
    <property type="match status" value="1"/>
</dbReference>
<keyword evidence="6" id="KW-0238">DNA-binding</keyword>
<dbReference type="EC" id="2.7.7.6" evidence="1"/>
<comment type="catalytic activity">
    <reaction evidence="8">
        <text>RNA(n) + a ribonucleoside 5'-triphosphate = RNA(n+1) + diphosphate</text>
        <dbReference type="Rhea" id="RHEA:21248"/>
        <dbReference type="Rhea" id="RHEA-COMP:14527"/>
        <dbReference type="Rhea" id="RHEA-COMP:17342"/>
        <dbReference type="ChEBI" id="CHEBI:33019"/>
        <dbReference type="ChEBI" id="CHEBI:61557"/>
        <dbReference type="ChEBI" id="CHEBI:140395"/>
        <dbReference type="EC" id="2.7.7.6"/>
    </reaction>
</comment>
<evidence type="ECO:0000256" key="8">
    <source>
        <dbReference type="ARBA" id="ARBA00048552"/>
    </source>
</evidence>
<dbReference type="Pfam" id="PF04998">
    <property type="entry name" value="RNA_pol_Rpb1_5"/>
    <property type="match status" value="1"/>
</dbReference>
<gene>
    <name evidence="10" type="ORF">METZ01_LOCUS39583</name>
</gene>
<keyword evidence="3" id="KW-0963">Cytoplasm</keyword>
<dbReference type="InterPro" id="IPR012757">
    <property type="entry name" value="RPO1C"/>
</dbReference>
<feature type="domain" description="RNA polymerase Rpb1" evidence="9">
    <location>
        <begin position="342"/>
        <end position="688"/>
    </location>
</feature>
<dbReference type="HAMAP" id="MF_00411">
    <property type="entry name" value="RNApol_arch_Rpo1C"/>
    <property type="match status" value="1"/>
</dbReference>
<dbReference type="AlphaFoldDB" id="A0A381R7G0"/>
<evidence type="ECO:0000256" key="4">
    <source>
        <dbReference type="ARBA" id="ARBA00022679"/>
    </source>
</evidence>
<evidence type="ECO:0000256" key="2">
    <source>
        <dbReference type="ARBA" id="ARBA00022478"/>
    </source>
</evidence>
<dbReference type="InterPro" id="IPR007081">
    <property type="entry name" value="RNA_pol_Rpb1_5"/>
</dbReference>
<evidence type="ECO:0000313" key="10">
    <source>
        <dbReference type="EMBL" id="SUZ86729.1"/>
    </source>
</evidence>
<evidence type="ECO:0000259" key="9">
    <source>
        <dbReference type="Pfam" id="PF04998"/>
    </source>
</evidence>
<dbReference type="EMBL" id="UINC01001696">
    <property type="protein sequence ID" value="SUZ86729.1"/>
    <property type="molecule type" value="Genomic_DNA"/>
</dbReference>
<protein>
    <recommendedName>
        <fullName evidence="1">DNA-directed RNA polymerase</fullName>
        <ecNumber evidence="1">2.7.7.6</ecNumber>
    </recommendedName>
</protein>
<accession>A0A381R7G0</accession>
<dbReference type="InterPro" id="IPR045867">
    <property type="entry name" value="DNA-dir_RpoC_beta_prime"/>
</dbReference>
<dbReference type="NCBIfam" id="TIGR02389">
    <property type="entry name" value="RNA_pol_rpoA2"/>
    <property type="match status" value="1"/>
</dbReference>